<feature type="signal peptide" evidence="1">
    <location>
        <begin position="1"/>
        <end position="37"/>
    </location>
</feature>
<keyword evidence="1" id="KW-0732">Signal</keyword>
<dbReference type="PANTHER" id="PTHR34819:SF3">
    <property type="entry name" value="CELL SURFACE PROTEIN"/>
    <property type="match status" value="1"/>
</dbReference>
<dbReference type="SUPFAM" id="SSF117074">
    <property type="entry name" value="Hypothetical protein PA1324"/>
    <property type="match status" value="1"/>
</dbReference>
<reference evidence="3 4" key="1">
    <citation type="submission" date="2016-06" db="EMBL/GenBank/DDBJ databases">
        <authorList>
            <person name="Kjaerup R.B."/>
            <person name="Dalgaard T.S."/>
            <person name="Juul-Madsen H.R."/>
        </authorList>
    </citation>
    <scope>NUCLEOTIDE SEQUENCE [LARGE SCALE GENOMIC DNA]</scope>
    <source>
        <strain evidence="3 4">DSM 43821</strain>
    </source>
</reference>
<dbReference type="InterPro" id="IPR001434">
    <property type="entry name" value="OmcB-like_DUF11"/>
</dbReference>
<dbReference type="InterPro" id="IPR047589">
    <property type="entry name" value="DUF11_rpt"/>
</dbReference>
<name>A0A1C4V254_9ACTN</name>
<feature type="chain" id="PRO_5008705408" evidence="1">
    <location>
        <begin position="38"/>
        <end position="422"/>
    </location>
</feature>
<sequence length="422" mass="43056">MHPTPHLTRRTRLAGASGLAALLSLAAATLPAAPAAAAPPRADLAVTATAIAPRDQVVDVGGGATVEVQVRNAGTRSASDVTLTYGLPDGAYFSDGNGPPQGWTCDFGPAATCRYGALAAGASAPPLRFDFYLPPAPAGTVSAVTATAKTTSPELSTSNNTGSAPITYVRGVTDLEVIATQADPAQPIVGDTVNVSVQVRNAGNMTAELVHVTVPLPAGLTRVSEDYNSPWYCEFGSGLVAGQPGWDCLYYQMVDGWTPEPLHLSATIAAAVPGDVVTFTAKATTTSPEDDLADNTGQTSVTVAEPGTVRGTVWLDADRDGVRDADETGVTGAQLSVLVGDQTGQTYVRATVAADGTWTALFRSGEVVASFTIQAPYCFADSADGDLAMFQNYSYGGGNASSNPASLAPAGEAIIDAAVVRC</sequence>
<evidence type="ECO:0000259" key="2">
    <source>
        <dbReference type="Pfam" id="PF01345"/>
    </source>
</evidence>
<evidence type="ECO:0000256" key="1">
    <source>
        <dbReference type="SAM" id="SignalP"/>
    </source>
</evidence>
<feature type="domain" description="DUF11" evidence="2">
    <location>
        <begin position="174"/>
        <end position="301"/>
    </location>
</feature>
<dbReference type="InterPro" id="IPR051172">
    <property type="entry name" value="Chlamydia_OmcB"/>
</dbReference>
<proteinExistence type="predicted"/>
<evidence type="ECO:0000313" key="4">
    <source>
        <dbReference type="Proteomes" id="UP000198228"/>
    </source>
</evidence>
<evidence type="ECO:0000313" key="3">
    <source>
        <dbReference type="EMBL" id="SCE78170.1"/>
    </source>
</evidence>
<dbReference type="EMBL" id="LT607410">
    <property type="protein sequence ID" value="SCE78170.1"/>
    <property type="molecule type" value="Genomic_DNA"/>
</dbReference>
<dbReference type="RefSeq" id="WP_088959849.1">
    <property type="nucleotide sequence ID" value="NZ_LT607410.1"/>
</dbReference>
<feature type="domain" description="DUF11" evidence="2">
    <location>
        <begin position="43"/>
        <end position="164"/>
    </location>
</feature>
<accession>A0A1C4V254</accession>
<organism evidence="3 4">
    <name type="scientific">Micromonospora purpureochromogenes</name>
    <dbReference type="NCBI Taxonomy" id="47872"/>
    <lineage>
        <taxon>Bacteria</taxon>
        <taxon>Bacillati</taxon>
        <taxon>Actinomycetota</taxon>
        <taxon>Actinomycetes</taxon>
        <taxon>Micromonosporales</taxon>
        <taxon>Micromonosporaceae</taxon>
        <taxon>Micromonospora</taxon>
    </lineage>
</organism>
<dbReference type="Proteomes" id="UP000198228">
    <property type="component" value="Chromosome I"/>
</dbReference>
<dbReference type="PANTHER" id="PTHR34819">
    <property type="entry name" value="LARGE CYSTEINE-RICH PERIPLASMIC PROTEIN OMCB"/>
    <property type="match status" value="1"/>
</dbReference>
<gene>
    <name evidence="3" type="ORF">GA0074696_0818</name>
</gene>
<dbReference type="Gene3D" id="2.60.40.10">
    <property type="entry name" value="Immunoglobulins"/>
    <property type="match status" value="2"/>
</dbReference>
<dbReference type="PROSITE" id="PS51318">
    <property type="entry name" value="TAT"/>
    <property type="match status" value="1"/>
</dbReference>
<protein>
    <submittedName>
        <fullName evidence="3">Conserved repeat domain-containing protein</fullName>
    </submittedName>
</protein>
<dbReference type="AlphaFoldDB" id="A0A1C4V254"/>
<dbReference type="InterPro" id="IPR013783">
    <property type="entry name" value="Ig-like_fold"/>
</dbReference>
<dbReference type="InterPro" id="IPR006311">
    <property type="entry name" value="TAT_signal"/>
</dbReference>
<dbReference type="GO" id="GO:0005975">
    <property type="term" value="P:carbohydrate metabolic process"/>
    <property type="evidence" value="ECO:0007669"/>
    <property type="project" value="UniProtKB-ARBA"/>
</dbReference>
<dbReference type="NCBIfam" id="TIGR01451">
    <property type="entry name" value="B_ant_repeat"/>
    <property type="match status" value="1"/>
</dbReference>
<dbReference type="Pfam" id="PF01345">
    <property type="entry name" value="DUF11"/>
    <property type="match status" value="2"/>
</dbReference>